<dbReference type="FunFam" id="3.40.309.10:FF:000012">
    <property type="entry name" value="Betaine aldehyde dehydrogenase"/>
    <property type="match status" value="1"/>
</dbReference>
<name>A0A3N6MX45_NATCH</name>
<evidence type="ECO:0000256" key="3">
    <source>
        <dbReference type="ARBA" id="ARBA00023002"/>
    </source>
</evidence>
<accession>A0A3N6MX45</accession>
<dbReference type="PROSITE" id="PS00070">
    <property type="entry name" value="ALDEHYDE_DEHYDR_CYS"/>
    <property type="match status" value="1"/>
</dbReference>
<dbReference type="OrthoDB" id="6342at2157"/>
<dbReference type="GO" id="GO:0016620">
    <property type="term" value="F:oxidoreductase activity, acting on the aldehyde or oxo group of donors, NAD or NADP as acceptor"/>
    <property type="evidence" value="ECO:0007669"/>
    <property type="project" value="InterPro"/>
</dbReference>
<gene>
    <name evidence="5" type="ORF">EA472_04605</name>
</gene>
<dbReference type="FunFam" id="3.40.605.10:FF:000007">
    <property type="entry name" value="NAD/NADP-dependent betaine aldehyde dehydrogenase"/>
    <property type="match status" value="1"/>
</dbReference>
<dbReference type="Proteomes" id="UP000281431">
    <property type="component" value="Unassembled WGS sequence"/>
</dbReference>
<dbReference type="InterPro" id="IPR015590">
    <property type="entry name" value="Aldehyde_DH_dom"/>
</dbReference>
<comment type="caution">
    <text evidence="5">The sequence shown here is derived from an EMBL/GenBank/DDBJ whole genome shotgun (WGS) entry which is preliminary data.</text>
</comment>
<sequence>MNPQQRDRFHLFIGGESQPASTDEWFESTDPATGETIAEVARATPSDVDRAVRTAADAFETWRDLPGVERGRILSDVATAVKDRADQLAELESLDQGKPLSQAKSDVETTARYFEYYAGIADKLEGKSVPLSGSNVDFTERVPYGVSAQIAPWNVPVSLAARGSAPALAAGNTVVVKPASPTPLATAFFAEICYEAGVPDGVFNVVTGRSDSGAALSSHAAVDVITFTGSVPTGQTVMEAAAETVTPVTLELGGKNSAIVMADADLDRAISEIDVGIFWNAGQICAAADRALVHESLYEEFVDGIVDAAESYELGHGLEDPDMGPLNNEDHYDEVLRYLDLGVEEGATLETGGRPLERDGYFVEPTVFSDVDPDMRIAQEEIFGPVLTVIPFSDADEAIEMANDVEFGLTGGIFSQNVDRALTAARGLDVGSVYVNEWYGGGVEAPFGGTKLSGIGREKGLEALDSYLQTKNISINLDRGI</sequence>
<evidence type="ECO:0000256" key="1">
    <source>
        <dbReference type="ARBA" id="ARBA00009986"/>
    </source>
</evidence>
<comment type="similarity">
    <text evidence="1">Belongs to the aldehyde dehydrogenase family.</text>
</comment>
<comment type="subunit">
    <text evidence="2">Homotetramer.</text>
</comment>
<dbReference type="AlphaFoldDB" id="A0A3N6MX45"/>
<proteinExistence type="inferred from homology"/>
<protein>
    <submittedName>
        <fullName evidence="5">Aldehyde dehydrogenase family protein</fullName>
    </submittedName>
</protein>
<dbReference type="EMBL" id="REFZ01000002">
    <property type="protein sequence ID" value="RQH02581.1"/>
    <property type="molecule type" value="Genomic_DNA"/>
</dbReference>
<keyword evidence="6" id="KW-1185">Reference proteome</keyword>
<dbReference type="InterPro" id="IPR016160">
    <property type="entry name" value="Ald_DH_CS_CYS"/>
</dbReference>
<feature type="domain" description="Aldehyde dehydrogenase" evidence="4">
    <location>
        <begin position="22"/>
        <end position="473"/>
    </location>
</feature>
<dbReference type="Gene3D" id="3.40.309.10">
    <property type="entry name" value="Aldehyde Dehydrogenase, Chain A, domain 2"/>
    <property type="match status" value="1"/>
</dbReference>
<dbReference type="Pfam" id="PF00171">
    <property type="entry name" value="Aldedh"/>
    <property type="match status" value="1"/>
</dbReference>
<evidence type="ECO:0000313" key="5">
    <source>
        <dbReference type="EMBL" id="RQH02581.1"/>
    </source>
</evidence>
<dbReference type="InterPro" id="IPR016163">
    <property type="entry name" value="Ald_DH_C"/>
</dbReference>
<reference evidence="5 6" key="1">
    <citation type="submission" date="2018-10" db="EMBL/GenBank/DDBJ databases">
        <title>Natrarchaeobius chitinivorans gen. nov., sp. nov., and Natrarchaeobius haloalkaliphilus sp. nov., alkaliphilic, chitin-utilizing haloarchaea from hypersaline alkaline lakes.</title>
        <authorList>
            <person name="Sorokin D.Y."/>
            <person name="Elcheninov A.G."/>
            <person name="Kostrikina N.A."/>
            <person name="Bale N.J."/>
            <person name="Sinninghe Damste J.S."/>
            <person name="Khijniak T.V."/>
            <person name="Kublanov I.V."/>
            <person name="Toshchakov S.V."/>
        </authorList>
    </citation>
    <scope>NUCLEOTIDE SEQUENCE [LARGE SCALE GENOMIC DNA]</scope>
    <source>
        <strain evidence="5 6">AArcht7</strain>
    </source>
</reference>
<keyword evidence="3" id="KW-0560">Oxidoreductase</keyword>
<evidence type="ECO:0000256" key="2">
    <source>
        <dbReference type="ARBA" id="ARBA00011881"/>
    </source>
</evidence>
<dbReference type="PANTHER" id="PTHR11699">
    <property type="entry name" value="ALDEHYDE DEHYDROGENASE-RELATED"/>
    <property type="match status" value="1"/>
</dbReference>
<dbReference type="InterPro" id="IPR016161">
    <property type="entry name" value="Ald_DH/histidinol_DH"/>
</dbReference>
<dbReference type="InterPro" id="IPR016162">
    <property type="entry name" value="Ald_DH_N"/>
</dbReference>
<organism evidence="5 6">
    <name type="scientific">Natrarchaeobius chitinivorans</name>
    <dbReference type="NCBI Taxonomy" id="1679083"/>
    <lineage>
        <taxon>Archaea</taxon>
        <taxon>Methanobacteriati</taxon>
        <taxon>Methanobacteriota</taxon>
        <taxon>Stenosarchaea group</taxon>
        <taxon>Halobacteria</taxon>
        <taxon>Halobacteriales</taxon>
        <taxon>Natrialbaceae</taxon>
        <taxon>Natrarchaeobius</taxon>
    </lineage>
</organism>
<dbReference type="SUPFAM" id="SSF53720">
    <property type="entry name" value="ALDH-like"/>
    <property type="match status" value="1"/>
</dbReference>
<evidence type="ECO:0000259" key="4">
    <source>
        <dbReference type="Pfam" id="PF00171"/>
    </source>
</evidence>
<dbReference type="Gene3D" id="3.40.605.10">
    <property type="entry name" value="Aldehyde Dehydrogenase, Chain A, domain 1"/>
    <property type="match status" value="1"/>
</dbReference>
<evidence type="ECO:0000313" key="6">
    <source>
        <dbReference type="Proteomes" id="UP000281431"/>
    </source>
</evidence>